<feature type="transmembrane region" description="Helical" evidence="2">
    <location>
        <begin position="52"/>
        <end position="72"/>
    </location>
</feature>
<protein>
    <submittedName>
        <fullName evidence="3">Uncharacterized protein</fullName>
    </submittedName>
</protein>
<name>A0AAN6QJM0_9PEZI</name>
<accession>A0AAN6QJM0</accession>
<evidence type="ECO:0000256" key="2">
    <source>
        <dbReference type="SAM" id="Phobius"/>
    </source>
</evidence>
<sequence length="234" mass="25423">MLPNFYLTLSGDNAHCEPGFEGNSDLYGLGVRIAFYLQTVMTVIGTFDGDELYRVLTVNLLLAFALFVALIHATLSGGLNNVEAYVTLYLVDSLSFLALVAVEIRFHMAKFLHDHQKGCEDGDSKEPQAAGARGEGQPETENREKGDSENTGGEQAVGSRKPPGAGVDKAESSRVRPKAETGGLNIESATDQQDWMEFDKNENPDHQVKSSECKGRDSVEIDIGKKLDGAKLLK</sequence>
<reference evidence="3" key="2">
    <citation type="submission" date="2023-05" db="EMBL/GenBank/DDBJ databases">
        <authorList>
            <consortium name="Lawrence Berkeley National Laboratory"/>
            <person name="Steindorff A."/>
            <person name="Hensen N."/>
            <person name="Bonometti L."/>
            <person name="Westerberg I."/>
            <person name="Brannstrom I.O."/>
            <person name="Guillou S."/>
            <person name="Cros-Aarteil S."/>
            <person name="Calhoun S."/>
            <person name="Haridas S."/>
            <person name="Kuo A."/>
            <person name="Mondo S."/>
            <person name="Pangilinan J."/>
            <person name="Riley R."/>
            <person name="Labutti K."/>
            <person name="Andreopoulos B."/>
            <person name="Lipzen A."/>
            <person name="Chen C."/>
            <person name="Yanf M."/>
            <person name="Daum C."/>
            <person name="Ng V."/>
            <person name="Clum A."/>
            <person name="Ohm R."/>
            <person name="Martin F."/>
            <person name="Silar P."/>
            <person name="Natvig D."/>
            <person name="Lalanne C."/>
            <person name="Gautier V."/>
            <person name="Ament-Velasquez S.L."/>
            <person name="Kruys A."/>
            <person name="Hutchinson M.I."/>
            <person name="Powell A.J."/>
            <person name="Barry K."/>
            <person name="Miller A.N."/>
            <person name="Grigoriev I.V."/>
            <person name="Debuchy R."/>
            <person name="Gladieux P."/>
            <person name="Thoren M.H."/>
            <person name="Johannesson H."/>
        </authorList>
    </citation>
    <scope>NUCLEOTIDE SEQUENCE</scope>
    <source>
        <strain evidence="3">CBS 508.74</strain>
    </source>
</reference>
<dbReference type="AlphaFoldDB" id="A0AAN6QJM0"/>
<reference evidence="3" key="1">
    <citation type="journal article" date="2023" name="Mol. Phylogenet. Evol.">
        <title>Genome-scale phylogeny and comparative genomics of the fungal order Sordariales.</title>
        <authorList>
            <person name="Hensen N."/>
            <person name="Bonometti L."/>
            <person name="Westerberg I."/>
            <person name="Brannstrom I.O."/>
            <person name="Guillou S."/>
            <person name="Cros-Aarteil S."/>
            <person name="Calhoun S."/>
            <person name="Haridas S."/>
            <person name="Kuo A."/>
            <person name="Mondo S."/>
            <person name="Pangilinan J."/>
            <person name="Riley R."/>
            <person name="LaButti K."/>
            <person name="Andreopoulos B."/>
            <person name="Lipzen A."/>
            <person name="Chen C."/>
            <person name="Yan M."/>
            <person name="Daum C."/>
            <person name="Ng V."/>
            <person name="Clum A."/>
            <person name="Steindorff A."/>
            <person name="Ohm R.A."/>
            <person name="Martin F."/>
            <person name="Silar P."/>
            <person name="Natvig D.O."/>
            <person name="Lalanne C."/>
            <person name="Gautier V."/>
            <person name="Ament-Velasquez S.L."/>
            <person name="Kruys A."/>
            <person name="Hutchinson M.I."/>
            <person name="Powell A.J."/>
            <person name="Barry K."/>
            <person name="Miller A.N."/>
            <person name="Grigoriev I.V."/>
            <person name="Debuchy R."/>
            <person name="Gladieux P."/>
            <person name="Hiltunen Thoren M."/>
            <person name="Johannesson H."/>
        </authorList>
    </citation>
    <scope>NUCLEOTIDE SEQUENCE</scope>
    <source>
        <strain evidence="3">CBS 508.74</strain>
    </source>
</reference>
<evidence type="ECO:0000313" key="3">
    <source>
        <dbReference type="EMBL" id="KAK4108511.1"/>
    </source>
</evidence>
<comment type="caution">
    <text evidence="3">The sequence shown here is derived from an EMBL/GenBank/DDBJ whole genome shotgun (WGS) entry which is preliminary data.</text>
</comment>
<feature type="compositionally biased region" description="Basic and acidic residues" evidence="1">
    <location>
        <begin position="197"/>
        <end position="218"/>
    </location>
</feature>
<evidence type="ECO:0000256" key="1">
    <source>
        <dbReference type="SAM" id="MobiDB-lite"/>
    </source>
</evidence>
<keyword evidence="2" id="KW-0812">Transmembrane</keyword>
<feature type="compositionally biased region" description="Basic and acidic residues" evidence="1">
    <location>
        <begin position="117"/>
        <end position="126"/>
    </location>
</feature>
<feature type="region of interest" description="Disordered" evidence="1">
    <location>
        <begin position="117"/>
        <end position="218"/>
    </location>
</feature>
<dbReference type="GeneID" id="89933720"/>
<keyword evidence="2" id="KW-0472">Membrane</keyword>
<dbReference type="Proteomes" id="UP001302812">
    <property type="component" value="Unassembled WGS sequence"/>
</dbReference>
<dbReference type="RefSeq" id="XP_064666081.1">
    <property type="nucleotide sequence ID" value="XM_064809596.1"/>
</dbReference>
<feature type="transmembrane region" description="Helical" evidence="2">
    <location>
        <begin position="26"/>
        <end position="45"/>
    </location>
</feature>
<keyword evidence="4" id="KW-1185">Reference proteome</keyword>
<proteinExistence type="predicted"/>
<keyword evidence="2" id="KW-1133">Transmembrane helix</keyword>
<evidence type="ECO:0000313" key="4">
    <source>
        <dbReference type="Proteomes" id="UP001302812"/>
    </source>
</evidence>
<feature type="compositionally biased region" description="Basic and acidic residues" evidence="1">
    <location>
        <begin position="168"/>
        <end position="179"/>
    </location>
</feature>
<dbReference type="EMBL" id="MU853362">
    <property type="protein sequence ID" value="KAK4108511.1"/>
    <property type="molecule type" value="Genomic_DNA"/>
</dbReference>
<feature type="transmembrane region" description="Helical" evidence="2">
    <location>
        <begin position="84"/>
        <end position="102"/>
    </location>
</feature>
<gene>
    <name evidence="3" type="ORF">N656DRAFT_421250</name>
</gene>
<organism evidence="3 4">
    <name type="scientific">Canariomyces notabilis</name>
    <dbReference type="NCBI Taxonomy" id="2074819"/>
    <lineage>
        <taxon>Eukaryota</taxon>
        <taxon>Fungi</taxon>
        <taxon>Dikarya</taxon>
        <taxon>Ascomycota</taxon>
        <taxon>Pezizomycotina</taxon>
        <taxon>Sordariomycetes</taxon>
        <taxon>Sordariomycetidae</taxon>
        <taxon>Sordariales</taxon>
        <taxon>Chaetomiaceae</taxon>
        <taxon>Canariomyces</taxon>
    </lineage>
</organism>